<evidence type="ECO:0000313" key="2">
    <source>
        <dbReference type="Proteomes" id="UP001151760"/>
    </source>
</evidence>
<keyword evidence="2" id="KW-1185">Reference proteome</keyword>
<reference evidence="1" key="2">
    <citation type="submission" date="2022-01" db="EMBL/GenBank/DDBJ databases">
        <authorList>
            <person name="Yamashiro T."/>
            <person name="Shiraishi A."/>
            <person name="Satake H."/>
            <person name="Nakayama K."/>
        </authorList>
    </citation>
    <scope>NUCLEOTIDE SEQUENCE</scope>
</reference>
<proteinExistence type="predicted"/>
<comment type="caution">
    <text evidence="1">The sequence shown here is derived from an EMBL/GenBank/DDBJ whole genome shotgun (WGS) entry which is preliminary data.</text>
</comment>
<dbReference type="EMBL" id="BQNB010009578">
    <property type="protein sequence ID" value="GJS65443.1"/>
    <property type="molecule type" value="Genomic_DNA"/>
</dbReference>
<organism evidence="1 2">
    <name type="scientific">Tanacetum coccineum</name>
    <dbReference type="NCBI Taxonomy" id="301880"/>
    <lineage>
        <taxon>Eukaryota</taxon>
        <taxon>Viridiplantae</taxon>
        <taxon>Streptophyta</taxon>
        <taxon>Embryophyta</taxon>
        <taxon>Tracheophyta</taxon>
        <taxon>Spermatophyta</taxon>
        <taxon>Magnoliopsida</taxon>
        <taxon>eudicotyledons</taxon>
        <taxon>Gunneridae</taxon>
        <taxon>Pentapetalae</taxon>
        <taxon>asterids</taxon>
        <taxon>campanulids</taxon>
        <taxon>Asterales</taxon>
        <taxon>Asteraceae</taxon>
        <taxon>Asteroideae</taxon>
        <taxon>Anthemideae</taxon>
        <taxon>Anthemidinae</taxon>
        <taxon>Tanacetum</taxon>
    </lineage>
</organism>
<accession>A0ABQ4XJE1</accession>
<name>A0ABQ4XJE1_9ASTR</name>
<gene>
    <name evidence="1" type="ORF">Tco_0680007</name>
</gene>
<dbReference type="Proteomes" id="UP001151760">
    <property type="component" value="Unassembled WGS sequence"/>
</dbReference>
<reference evidence="1" key="1">
    <citation type="journal article" date="2022" name="Int. J. Mol. Sci.">
        <title>Draft Genome of Tanacetum Coccineum: Genomic Comparison of Closely Related Tanacetum-Family Plants.</title>
        <authorList>
            <person name="Yamashiro T."/>
            <person name="Shiraishi A."/>
            <person name="Nakayama K."/>
            <person name="Satake H."/>
        </authorList>
    </citation>
    <scope>NUCLEOTIDE SEQUENCE</scope>
</reference>
<protein>
    <submittedName>
        <fullName evidence="1">Uncharacterized protein</fullName>
    </submittedName>
</protein>
<evidence type="ECO:0000313" key="1">
    <source>
        <dbReference type="EMBL" id="GJS65443.1"/>
    </source>
</evidence>
<sequence>MVPNLWSPIKVVYDKHAYWGTSHWGVKRQSFYGFASNRESTKDVYSRKRIIVVTRLKIMKRQDLRKRTTYIAYSDPQGVIYIDLYNINRLMCTDELHKFSDGTLDSIQTALHDITSGIRMEYLPKKK</sequence>